<feature type="domain" description="Autotransporter" evidence="2">
    <location>
        <begin position="614"/>
        <end position="911"/>
    </location>
</feature>
<feature type="region of interest" description="Disordered" evidence="1">
    <location>
        <begin position="360"/>
        <end position="388"/>
    </location>
</feature>
<feature type="compositionally biased region" description="Low complexity" evidence="1">
    <location>
        <begin position="244"/>
        <end position="253"/>
    </location>
</feature>
<feature type="region of interest" description="Disordered" evidence="1">
    <location>
        <begin position="227"/>
        <end position="257"/>
    </location>
</feature>
<sequence length="911" mass="100041">MDNAQVNDFSCSEAEGQDCTTVETLCTFPSEQPDCVDVSGAAPNNGQAPSTGTHSGTPERRIHCSLAALDREYRDGLRQQFEDQDEEAGFLYYLDENGDLHRTVRIPGPEGFYYYLDLGDATSGNESQRRRFMVTYETLDYRELGEVEEFSLGEVAGAFSEEYINHEREAVSAANRNGLADIFGNSSGIQNTESARTPHSDYEDVEASDAAIIKDLREVKELILKDQEEGGRKRREEREKNKNKGTNTTSSSEPGIITNPTAANLSIVYKDFKNLLGFHRIWKLLSKAGETHLYKQDNKIKRAIVYENDEVLLVDEEPQQQGDNMIVVYNIKTGERTSVPETEKHRQAILSAAAMQMDNAPDLSGESGSDGQIRKINSDPACTSENDTSNTCVEELGFDADGYPIFPNNLPEGPPVDISLRACSNVDRLGIGNFNSGGEKGISTDSKCLSIPSGLTPFANLSELSYFFDDDEQRDGYENDKFKHYFIYYMDNGKIKRALRTNNYSLWLVDEVNEEGFVTVVTDLYEAKTQVLPETAEQRAVYLKAAAYEVSNVPDQPASGGGNNAAEPNIKFESDPDQDGGKRTYGKNLPYPAFNMAPGRATPFKPVTGSVKAAGASEDGVFGLLAGSFTSANLTDANVSLKGGSKTRPWKIFLKGESHGLNDSRTGLDRRAEQYKIDVGVLKRVSARTTLGAQLSVKDGDVKSRSLNARLDSTYYGVSGFVRHRMSRRTVFSGMVGYQRGDNDLDLNGANGTYNSKVLSGSARLQTTMRLGKGKNKGSFNPDIRFTAHRLKNDGFTLSNGEMSLSKNITITNFALGGDFRHVLISDEAKARGEGPVRTRIGLHLVHTAHSGVLNLSNGILDADEIGFGARVNGGISKDMKDGVRVGFRGSFSYFDDVKTYSVSGRISKKF</sequence>
<organism evidence="3">
    <name type="scientific">Hellea balneolensis</name>
    <dbReference type="NCBI Taxonomy" id="287478"/>
    <lineage>
        <taxon>Bacteria</taxon>
        <taxon>Pseudomonadati</taxon>
        <taxon>Pseudomonadota</taxon>
        <taxon>Alphaproteobacteria</taxon>
        <taxon>Maricaulales</taxon>
        <taxon>Robiginitomaculaceae</taxon>
        <taxon>Hellea</taxon>
    </lineage>
</organism>
<dbReference type="Gene3D" id="2.40.128.130">
    <property type="entry name" value="Autotransporter beta-domain"/>
    <property type="match status" value="1"/>
</dbReference>
<dbReference type="AlphaFoldDB" id="A0A7C3C3H6"/>
<evidence type="ECO:0000259" key="2">
    <source>
        <dbReference type="PROSITE" id="PS51208"/>
    </source>
</evidence>
<feature type="compositionally biased region" description="Basic and acidic residues" evidence="1">
    <location>
        <begin position="227"/>
        <end position="242"/>
    </location>
</feature>
<dbReference type="EMBL" id="DRMN01000304">
    <property type="protein sequence ID" value="HFB55187.1"/>
    <property type="molecule type" value="Genomic_DNA"/>
</dbReference>
<feature type="region of interest" description="Disordered" evidence="1">
    <location>
        <begin position="37"/>
        <end position="58"/>
    </location>
</feature>
<feature type="compositionally biased region" description="Polar residues" evidence="1">
    <location>
        <begin position="42"/>
        <end position="56"/>
    </location>
</feature>
<evidence type="ECO:0000313" key="3">
    <source>
        <dbReference type="EMBL" id="HFB55187.1"/>
    </source>
</evidence>
<feature type="compositionally biased region" description="Basic and acidic residues" evidence="1">
    <location>
        <begin position="570"/>
        <end position="582"/>
    </location>
</feature>
<dbReference type="PROSITE" id="PS51208">
    <property type="entry name" value="AUTOTRANSPORTER"/>
    <property type="match status" value="1"/>
</dbReference>
<proteinExistence type="predicted"/>
<accession>A0A7C3C3H6</accession>
<dbReference type="SMART" id="SM00869">
    <property type="entry name" value="Autotransporter"/>
    <property type="match status" value="1"/>
</dbReference>
<dbReference type="InterPro" id="IPR036709">
    <property type="entry name" value="Autotransporte_beta_dom_sf"/>
</dbReference>
<gene>
    <name evidence="3" type="ORF">ENJ46_04610</name>
</gene>
<evidence type="ECO:0000256" key="1">
    <source>
        <dbReference type="SAM" id="MobiDB-lite"/>
    </source>
</evidence>
<dbReference type="InterPro" id="IPR005546">
    <property type="entry name" value="Autotransporte_beta"/>
</dbReference>
<dbReference type="Pfam" id="PF03797">
    <property type="entry name" value="Autotransporter"/>
    <property type="match status" value="1"/>
</dbReference>
<feature type="region of interest" description="Disordered" evidence="1">
    <location>
        <begin position="554"/>
        <end position="583"/>
    </location>
</feature>
<name>A0A7C3C3H6_9PROT</name>
<comment type="caution">
    <text evidence="3">The sequence shown here is derived from an EMBL/GenBank/DDBJ whole genome shotgun (WGS) entry which is preliminary data.</text>
</comment>
<dbReference type="Proteomes" id="UP000886042">
    <property type="component" value="Unassembled WGS sequence"/>
</dbReference>
<reference evidence="3" key="1">
    <citation type="journal article" date="2020" name="mSystems">
        <title>Genome- and Community-Level Interaction Insights into Carbon Utilization and Element Cycling Functions of Hydrothermarchaeota in Hydrothermal Sediment.</title>
        <authorList>
            <person name="Zhou Z."/>
            <person name="Liu Y."/>
            <person name="Xu W."/>
            <person name="Pan J."/>
            <person name="Luo Z.H."/>
            <person name="Li M."/>
        </authorList>
    </citation>
    <scope>NUCLEOTIDE SEQUENCE [LARGE SCALE GENOMIC DNA]</scope>
    <source>
        <strain evidence="3">HyVt-489</strain>
    </source>
</reference>
<protein>
    <submittedName>
        <fullName evidence="3">Autotransporter domain-containing protein</fullName>
    </submittedName>
</protein>
<dbReference type="SUPFAM" id="SSF103515">
    <property type="entry name" value="Autotransporter"/>
    <property type="match status" value="1"/>
</dbReference>